<reference evidence="1 2" key="1">
    <citation type="submission" date="2019-10" db="EMBL/GenBank/DDBJ databases">
        <title>Complete genome sequence of Vibrio sp. strain THAF100, isolated from non-filtered water from the water column of tank 6 of a marine aquarium containing stony-coral fragments. Water maintained at 26 degree C.</title>
        <authorList>
            <person name="Ruckert C."/>
            <person name="Franco A."/>
            <person name="Kalinowski J."/>
            <person name="Glaeser S."/>
        </authorList>
    </citation>
    <scope>NUCLEOTIDE SEQUENCE [LARGE SCALE GENOMIC DNA]</scope>
    <source>
        <strain evidence="1 2">THAF100</strain>
        <plasmid evidence="2">pthaf100_a</plasmid>
    </source>
</reference>
<geneLocation type="plasmid" evidence="2">
    <name>pthaf100_a</name>
</geneLocation>
<keyword evidence="1" id="KW-0614">Plasmid</keyword>
<evidence type="ECO:0000313" key="1">
    <source>
        <dbReference type="EMBL" id="QFT27725.1"/>
    </source>
</evidence>
<gene>
    <name evidence="1" type="ORF">FIV01_15160</name>
</gene>
<accession>A0A5P9CNA1</accession>
<dbReference type="EMBL" id="CP045351">
    <property type="protein sequence ID" value="QFT27725.1"/>
    <property type="molecule type" value="Genomic_DNA"/>
</dbReference>
<dbReference type="RefSeq" id="WP_152431815.1">
    <property type="nucleotide sequence ID" value="NZ_CBCSDK010000010.1"/>
</dbReference>
<dbReference type="KEGG" id="vaq:FIV01_15160"/>
<proteinExistence type="predicted"/>
<dbReference type="AlphaFoldDB" id="A0A5P9CNA1"/>
<organism evidence="1 2">
    <name type="scientific">Vibrio aquimaris</name>
    <dbReference type="NCBI Taxonomy" id="2587862"/>
    <lineage>
        <taxon>Bacteria</taxon>
        <taxon>Pseudomonadati</taxon>
        <taxon>Pseudomonadota</taxon>
        <taxon>Gammaproteobacteria</taxon>
        <taxon>Vibrionales</taxon>
        <taxon>Vibrionaceae</taxon>
        <taxon>Vibrio</taxon>
    </lineage>
</organism>
<protein>
    <submittedName>
        <fullName evidence="1">Uncharacterized protein</fullName>
    </submittedName>
</protein>
<name>A0A5P9CNA1_9VIBR</name>
<keyword evidence="2" id="KW-1185">Reference proteome</keyword>
<evidence type="ECO:0000313" key="2">
    <source>
        <dbReference type="Proteomes" id="UP000326936"/>
    </source>
</evidence>
<dbReference type="Proteomes" id="UP000326936">
    <property type="component" value="Plasmid pTHAF100_a"/>
</dbReference>
<sequence length="103" mass="12314">MSSSDEYVDYDEILLKQAIEIEEREAFASEVLRNLEENSRKRQHLDSFYPSIDEETRNKVKENKELIEKDLETQGVSFDRDVNHRVENKNRVNYRVRPGRVLI</sequence>